<dbReference type="GO" id="GO:0016887">
    <property type="term" value="F:ATP hydrolysis activity"/>
    <property type="evidence" value="ECO:0007669"/>
    <property type="project" value="InterPro"/>
</dbReference>
<dbReference type="Pfam" id="PF00005">
    <property type="entry name" value="ABC_tran"/>
    <property type="match status" value="1"/>
</dbReference>
<dbReference type="Gene3D" id="3.40.50.300">
    <property type="entry name" value="P-loop containing nucleotide triphosphate hydrolases"/>
    <property type="match status" value="1"/>
</dbReference>
<evidence type="ECO:0000259" key="6">
    <source>
        <dbReference type="PROSITE" id="PS50893"/>
    </source>
</evidence>
<keyword evidence="3" id="KW-0547">Nucleotide-binding</keyword>
<keyword evidence="5" id="KW-0046">Antibiotic resistance</keyword>
<evidence type="ECO:0000256" key="3">
    <source>
        <dbReference type="ARBA" id="ARBA00022741"/>
    </source>
</evidence>
<dbReference type="SUPFAM" id="SSF52540">
    <property type="entry name" value="P-loop containing nucleoside triphosphate hydrolases"/>
    <property type="match status" value="1"/>
</dbReference>
<gene>
    <name evidence="7" type="ORF">HNR67_002553</name>
</gene>
<evidence type="ECO:0000313" key="8">
    <source>
        <dbReference type="Proteomes" id="UP000533598"/>
    </source>
</evidence>
<dbReference type="PANTHER" id="PTHR42711">
    <property type="entry name" value="ABC TRANSPORTER ATP-BINDING PROTEIN"/>
    <property type="match status" value="1"/>
</dbReference>
<dbReference type="InterPro" id="IPR003439">
    <property type="entry name" value="ABC_transporter-like_ATP-bd"/>
</dbReference>
<reference evidence="7 8" key="1">
    <citation type="submission" date="2020-08" db="EMBL/GenBank/DDBJ databases">
        <title>Sequencing the genomes of 1000 actinobacteria strains.</title>
        <authorList>
            <person name="Klenk H.-P."/>
        </authorList>
    </citation>
    <scope>NUCLEOTIDE SEQUENCE [LARGE SCALE GENOMIC DNA]</scope>
    <source>
        <strain evidence="7 8">DSM 44230</strain>
    </source>
</reference>
<dbReference type="InterPro" id="IPR003593">
    <property type="entry name" value="AAA+_ATPase"/>
</dbReference>
<evidence type="ECO:0000313" key="7">
    <source>
        <dbReference type="EMBL" id="MBB4676435.1"/>
    </source>
</evidence>
<dbReference type="SMART" id="SM00382">
    <property type="entry name" value="AAA"/>
    <property type="match status" value="1"/>
</dbReference>
<dbReference type="GO" id="GO:0005524">
    <property type="term" value="F:ATP binding"/>
    <property type="evidence" value="ECO:0007669"/>
    <property type="project" value="UniProtKB-KW"/>
</dbReference>
<dbReference type="PANTHER" id="PTHR42711:SF17">
    <property type="entry name" value="ABC TRANSPORTER ATP-BINDING PROTEIN"/>
    <property type="match status" value="1"/>
</dbReference>
<comment type="caution">
    <text evidence="7">The sequence shown here is derived from an EMBL/GenBank/DDBJ whole genome shotgun (WGS) entry which is preliminary data.</text>
</comment>
<dbReference type="PROSITE" id="PS00211">
    <property type="entry name" value="ABC_TRANSPORTER_1"/>
    <property type="match status" value="1"/>
</dbReference>
<dbReference type="GO" id="GO:0005886">
    <property type="term" value="C:plasma membrane"/>
    <property type="evidence" value="ECO:0007669"/>
    <property type="project" value="UniProtKB-SubCell"/>
</dbReference>
<name>A0A7W7C8G4_9PSEU</name>
<feature type="domain" description="ABC transporter" evidence="6">
    <location>
        <begin position="19"/>
        <end position="242"/>
    </location>
</feature>
<dbReference type="InterPro" id="IPR050763">
    <property type="entry name" value="ABC_transporter_ATP-binding"/>
</dbReference>
<evidence type="ECO:0000256" key="2">
    <source>
        <dbReference type="ARBA" id="ARBA00022448"/>
    </source>
</evidence>
<keyword evidence="4 7" id="KW-0067">ATP-binding</keyword>
<comment type="subcellular location">
    <subcellularLocation>
        <location evidence="1">Cell membrane</location>
        <topology evidence="1">Peripheral membrane protein</topology>
    </subcellularLocation>
</comment>
<keyword evidence="8" id="KW-1185">Reference proteome</keyword>
<sequence length="310" mass="32555">MSTTTLPGTEREIAAGAAISLRGLRKHFGPVRAVDGVDLTVAPGEVLALLGPNGAGKSTTVDLILGLTRPDAGEVHVFGRRPDQAVRDGVIGAMLQGGALIEDATVGEVVGMVAALHRRPQAAATALAEAGVADLVKRRCKKLSGGQRQRVRFAIALVSDPDLLILDEPTAAMDVETRRHFWHNIRALTATGKTVLFATHYLEEAESYADRVVLMRAGAVVADGTVAQIRATAAGRTLRAVLPGSDHGSLVLLPGVTHADLRGEHATIASTDSDATLRALLNHYPGARDIEITTVGLEDAFLALTSQEDK</sequence>
<dbReference type="Proteomes" id="UP000533598">
    <property type="component" value="Unassembled WGS sequence"/>
</dbReference>
<dbReference type="GO" id="GO:0046677">
    <property type="term" value="P:response to antibiotic"/>
    <property type="evidence" value="ECO:0007669"/>
    <property type="project" value="UniProtKB-KW"/>
</dbReference>
<keyword evidence="2" id="KW-0813">Transport</keyword>
<dbReference type="RefSeq" id="WP_185002260.1">
    <property type="nucleotide sequence ID" value="NZ_BAAAUI010000015.1"/>
</dbReference>
<proteinExistence type="predicted"/>
<accession>A0A7W7C8G4</accession>
<organism evidence="7 8">
    <name type="scientific">Crossiella cryophila</name>
    <dbReference type="NCBI Taxonomy" id="43355"/>
    <lineage>
        <taxon>Bacteria</taxon>
        <taxon>Bacillati</taxon>
        <taxon>Actinomycetota</taxon>
        <taxon>Actinomycetes</taxon>
        <taxon>Pseudonocardiales</taxon>
        <taxon>Pseudonocardiaceae</taxon>
        <taxon>Crossiella</taxon>
    </lineage>
</organism>
<dbReference type="EMBL" id="JACHMH010000001">
    <property type="protein sequence ID" value="MBB4676435.1"/>
    <property type="molecule type" value="Genomic_DNA"/>
</dbReference>
<dbReference type="InterPro" id="IPR027417">
    <property type="entry name" value="P-loop_NTPase"/>
</dbReference>
<evidence type="ECO:0000256" key="4">
    <source>
        <dbReference type="ARBA" id="ARBA00022840"/>
    </source>
</evidence>
<dbReference type="AlphaFoldDB" id="A0A7W7C8G4"/>
<protein>
    <submittedName>
        <fullName evidence="7">ABC-2 type transport system ATP-binding protein</fullName>
    </submittedName>
</protein>
<dbReference type="CDD" id="cd03230">
    <property type="entry name" value="ABC_DR_subfamily_A"/>
    <property type="match status" value="1"/>
</dbReference>
<dbReference type="PROSITE" id="PS50893">
    <property type="entry name" value="ABC_TRANSPORTER_2"/>
    <property type="match status" value="1"/>
</dbReference>
<evidence type="ECO:0000256" key="1">
    <source>
        <dbReference type="ARBA" id="ARBA00004202"/>
    </source>
</evidence>
<evidence type="ECO:0000256" key="5">
    <source>
        <dbReference type="ARBA" id="ARBA00023251"/>
    </source>
</evidence>
<dbReference type="InterPro" id="IPR017871">
    <property type="entry name" value="ABC_transporter-like_CS"/>
</dbReference>